<organism evidence="14 15">
    <name type="scientific">Saponaria officinalis</name>
    <name type="common">Common soapwort</name>
    <name type="synonym">Lychnis saponaria</name>
    <dbReference type="NCBI Taxonomy" id="3572"/>
    <lineage>
        <taxon>Eukaryota</taxon>
        <taxon>Viridiplantae</taxon>
        <taxon>Streptophyta</taxon>
        <taxon>Embryophyta</taxon>
        <taxon>Tracheophyta</taxon>
        <taxon>Spermatophyta</taxon>
        <taxon>Magnoliopsida</taxon>
        <taxon>eudicotyledons</taxon>
        <taxon>Gunneridae</taxon>
        <taxon>Pentapetalae</taxon>
        <taxon>Caryophyllales</taxon>
        <taxon>Caryophyllaceae</taxon>
        <taxon>Caryophylleae</taxon>
        <taxon>Saponaria</taxon>
    </lineage>
</organism>
<dbReference type="FunFam" id="2.160.20.10:FF:000032">
    <property type="entry name" value="Pectin lyase-like superfamily protein"/>
    <property type="match status" value="1"/>
</dbReference>
<evidence type="ECO:0000256" key="7">
    <source>
        <dbReference type="ARBA" id="ARBA00022737"/>
    </source>
</evidence>
<evidence type="ECO:0000256" key="8">
    <source>
        <dbReference type="ARBA" id="ARBA00022801"/>
    </source>
</evidence>
<dbReference type="GO" id="GO:0005975">
    <property type="term" value="P:carbohydrate metabolic process"/>
    <property type="evidence" value="ECO:0007669"/>
    <property type="project" value="InterPro"/>
</dbReference>
<dbReference type="Proteomes" id="UP001443914">
    <property type="component" value="Unassembled WGS sequence"/>
</dbReference>
<dbReference type="PROSITE" id="PS00502">
    <property type="entry name" value="POLYGALACTURONASE"/>
    <property type="match status" value="1"/>
</dbReference>
<comment type="similarity">
    <text evidence="2 13">Belongs to the glycosyl hydrolase 28 family.</text>
</comment>
<evidence type="ECO:0000256" key="6">
    <source>
        <dbReference type="ARBA" id="ARBA00022729"/>
    </source>
</evidence>
<sequence>MPPYFSSYHSSYSICLLILKSQIKSHTKFMVILFILLLNLVIKSHGIQHKLLHDKLGELGTIDDDPSKDEYEKGAFEMSLCQKHCENIVNVDNFGAVGDGLSDDTQAFSRAWKQACSTPKSVFFVPKRRTYLVNATIFAGPCADRLTVKIDGTIVAPADPNHWDHVKFGRIWLVFSNLTGVLFKGKGVIDGSGSQWWASSCKRNRTNPCIPAPTALTLEASSDIRFRDLTVINSQQFHFTIYNCKSVRVTNAVVTAPRDSPNTDGIHISRSTDVVLKKCFIATGDDCISIISGSSNIYMKSIYCGPGHGISIGSLGKNNATDFVQNIVLNGAFIKNTTNGLRIKSWQGGSGYAKAIKFQNVIMEDVQNPIIIDQFYCDSFTPCANQTKGVEISEITYRNIFGTTASDVAMKFACSDSVPCSNIMLANIMLVMKNGETRSFCNSASGIVQGIVDPPADCLTCNNNNNNITCDLIAKSTSLDSKNYWRN</sequence>
<evidence type="ECO:0000256" key="3">
    <source>
        <dbReference type="ARBA" id="ARBA00012736"/>
    </source>
</evidence>
<keyword evidence="7" id="KW-0677">Repeat</keyword>
<evidence type="ECO:0000256" key="1">
    <source>
        <dbReference type="ARBA" id="ARBA00004191"/>
    </source>
</evidence>
<evidence type="ECO:0000256" key="9">
    <source>
        <dbReference type="ARBA" id="ARBA00023295"/>
    </source>
</evidence>
<dbReference type="EC" id="3.2.1.15" evidence="3"/>
<evidence type="ECO:0000256" key="2">
    <source>
        <dbReference type="ARBA" id="ARBA00008834"/>
    </source>
</evidence>
<dbReference type="Gene3D" id="2.160.20.10">
    <property type="entry name" value="Single-stranded right-handed beta-helix, Pectin lyase-like"/>
    <property type="match status" value="1"/>
</dbReference>
<dbReference type="GO" id="GO:0004650">
    <property type="term" value="F:polygalacturonase activity"/>
    <property type="evidence" value="ECO:0007669"/>
    <property type="project" value="UniProtKB-EC"/>
</dbReference>
<keyword evidence="15" id="KW-1185">Reference proteome</keyword>
<dbReference type="InterPro" id="IPR012334">
    <property type="entry name" value="Pectin_lyas_fold"/>
</dbReference>
<keyword evidence="6" id="KW-0732">Signal</keyword>
<evidence type="ECO:0000256" key="11">
    <source>
        <dbReference type="ARBA" id="ARBA00034074"/>
    </source>
</evidence>
<evidence type="ECO:0000313" key="14">
    <source>
        <dbReference type="EMBL" id="KAK9669516.1"/>
    </source>
</evidence>
<keyword evidence="5" id="KW-0964">Secreted</keyword>
<accession>A0AAW1H149</accession>
<comment type="caution">
    <text evidence="14">The sequence shown here is derived from an EMBL/GenBank/DDBJ whole genome shotgun (WGS) entry which is preliminary data.</text>
</comment>
<evidence type="ECO:0000256" key="12">
    <source>
        <dbReference type="PROSITE-ProRule" id="PRU10052"/>
    </source>
</evidence>
<evidence type="ECO:0000313" key="15">
    <source>
        <dbReference type="Proteomes" id="UP001443914"/>
    </source>
</evidence>
<dbReference type="GO" id="GO:0071555">
    <property type="term" value="P:cell wall organization"/>
    <property type="evidence" value="ECO:0007669"/>
    <property type="project" value="UniProtKB-KW"/>
</dbReference>
<comment type="subcellular location">
    <subcellularLocation>
        <location evidence="1">Secreted</location>
        <location evidence="1">Cell wall</location>
    </subcellularLocation>
</comment>
<dbReference type="SUPFAM" id="SSF51126">
    <property type="entry name" value="Pectin lyase-like"/>
    <property type="match status" value="1"/>
</dbReference>
<keyword evidence="4" id="KW-0134">Cell wall</keyword>
<proteinExistence type="inferred from homology"/>
<dbReference type="PANTHER" id="PTHR31375">
    <property type="match status" value="1"/>
</dbReference>
<evidence type="ECO:0000256" key="13">
    <source>
        <dbReference type="RuleBase" id="RU361169"/>
    </source>
</evidence>
<feature type="active site" evidence="12">
    <location>
        <position position="308"/>
    </location>
</feature>
<keyword evidence="10" id="KW-0961">Cell wall biogenesis/degradation</keyword>
<dbReference type="EMBL" id="JBDFQZ010000013">
    <property type="protein sequence ID" value="KAK9669516.1"/>
    <property type="molecule type" value="Genomic_DNA"/>
</dbReference>
<evidence type="ECO:0000256" key="4">
    <source>
        <dbReference type="ARBA" id="ARBA00022512"/>
    </source>
</evidence>
<dbReference type="InterPro" id="IPR011050">
    <property type="entry name" value="Pectin_lyase_fold/virulence"/>
</dbReference>
<name>A0AAW1H149_SAPOF</name>
<comment type="catalytic activity">
    <reaction evidence="11">
        <text>(1,4-alpha-D-galacturonosyl)n+m + H2O = (1,4-alpha-D-galacturonosyl)n + (1,4-alpha-D-galacturonosyl)m.</text>
        <dbReference type="EC" id="3.2.1.15"/>
    </reaction>
</comment>
<dbReference type="AlphaFoldDB" id="A0AAW1H149"/>
<gene>
    <name evidence="14" type="ORF">RND81_13G136300</name>
</gene>
<dbReference type="Pfam" id="PF00295">
    <property type="entry name" value="Glyco_hydro_28"/>
    <property type="match status" value="1"/>
</dbReference>
<dbReference type="InterPro" id="IPR000743">
    <property type="entry name" value="Glyco_hydro_28"/>
</dbReference>
<protein>
    <recommendedName>
        <fullName evidence="3">endo-polygalacturonase</fullName>
        <ecNumber evidence="3">3.2.1.15</ecNumber>
    </recommendedName>
</protein>
<reference evidence="14" key="1">
    <citation type="submission" date="2024-03" db="EMBL/GenBank/DDBJ databases">
        <title>WGS assembly of Saponaria officinalis var. Norfolk2.</title>
        <authorList>
            <person name="Jenkins J."/>
            <person name="Shu S."/>
            <person name="Grimwood J."/>
            <person name="Barry K."/>
            <person name="Goodstein D."/>
            <person name="Schmutz J."/>
            <person name="Leebens-Mack J."/>
            <person name="Osbourn A."/>
        </authorList>
    </citation>
    <scope>NUCLEOTIDE SEQUENCE [LARGE SCALE GENOMIC DNA]</scope>
    <source>
        <strain evidence="14">JIC</strain>
    </source>
</reference>
<keyword evidence="8 13" id="KW-0378">Hydrolase</keyword>
<evidence type="ECO:0000256" key="10">
    <source>
        <dbReference type="ARBA" id="ARBA00023316"/>
    </source>
</evidence>
<evidence type="ECO:0000256" key="5">
    <source>
        <dbReference type="ARBA" id="ARBA00022525"/>
    </source>
</evidence>
<keyword evidence="9 13" id="KW-0326">Glycosidase</keyword>